<dbReference type="GO" id="GO:0009252">
    <property type="term" value="P:peptidoglycan biosynthetic process"/>
    <property type="evidence" value="ECO:0007669"/>
    <property type="project" value="UniProtKB-UniRule"/>
</dbReference>
<evidence type="ECO:0000256" key="6">
    <source>
        <dbReference type="ARBA" id="ARBA00022984"/>
    </source>
</evidence>
<proteinExistence type="inferred from homology"/>
<dbReference type="GO" id="GO:0071555">
    <property type="term" value="P:cell wall organization"/>
    <property type="evidence" value="ECO:0007669"/>
    <property type="project" value="UniProtKB-KW"/>
</dbReference>
<feature type="binding site" evidence="10">
    <location>
        <position position="165"/>
    </location>
    <ligand>
        <name>UDP-N-acetyl-alpha-D-glucosamine</name>
        <dbReference type="ChEBI" id="CHEBI:57705"/>
    </ligand>
</feature>
<dbReference type="PANTHER" id="PTHR21015:SF22">
    <property type="entry name" value="GLYCOSYLTRANSFERASE"/>
    <property type="match status" value="1"/>
</dbReference>
<dbReference type="PANTHER" id="PTHR21015">
    <property type="entry name" value="UDP-N-ACETYLGLUCOSAMINE--N-ACETYLMURAMYL-(PENTAPEPTIDE) PYROPHOSPHORYL-UNDECAPRENOL N-ACETYLGLUCOSAMINE TRANSFERASE 1"/>
    <property type="match status" value="1"/>
</dbReference>
<feature type="binding site" evidence="10">
    <location>
        <position position="122"/>
    </location>
    <ligand>
        <name>UDP-N-acetyl-alpha-D-glucosamine</name>
        <dbReference type="ChEBI" id="CHEBI:57705"/>
    </ligand>
</feature>
<dbReference type="UniPathway" id="UPA00219"/>
<dbReference type="GO" id="GO:0051991">
    <property type="term" value="F:UDP-N-acetyl-D-glucosamine:N-acetylmuramoyl-L-alanyl-D-glutamyl-meso-2,6-diaminopimelyl-D-alanyl-D-alanine-diphosphoundecaprenol 4-beta-N-acetylglucosaminlytransferase activity"/>
    <property type="evidence" value="ECO:0007669"/>
    <property type="project" value="RHEA"/>
</dbReference>
<keyword evidence="4 10" id="KW-0808">Transferase</keyword>
<dbReference type="HAMAP" id="MF_00033">
    <property type="entry name" value="MurG"/>
    <property type="match status" value="1"/>
</dbReference>
<keyword evidence="3 10" id="KW-0328">Glycosyltransferase</keyword>
<evidence type="ECO:0000256" key="4">
    <source>
        <dbReference type="ARBA" id="ARBA00022679"/>
    </source>
</evidence>
<keyword evidence="1 10" id="KW-1003">Cell membrane</keyword>
<evidence type="ECO:0000256" key="10">
    <source>
        <dbReference type="HAMAP-Rule" id="MF_00033"/>
    </source>
</evidence>
<dbReference type="GO" id="GO:0008360">
    <property type="term" value="P:regulation of cell shape"/>
    <property type="evidence" value="ECO:0007669"/>
    <property type="project" value="UniProtKB-KW"/>
</dbReference>
<dbReference type="OrthoDB" id="9808936at2"/>
<dbReference type="GO" id="GO:0005975">
    <property type="term" value="P:carbohydrate metabolic process"/>
    <property type="evidence" value="ECO:0007669"/>
    <property type="project" value="InterPro"/>
</dbReference>
<evidence type="ECO:0000256" key="8">
    <source>
        <dbReference type="ARBA" id="ARBA00023306"/>
    </source>
</evidence>
<dbReference type="GO" id="GO:0005886">
    <property type="term" value="C:plasma membrane"/>
    <property type="evidence" value="ECO:0007669"/>
    <property type="project" value="UniProtKB-SubCell"/>
</dbReference>
<evidence type="ECO:0000259" key="11">
    <source>
        <dbReference type="Pfam" id="PF03033"/>
    </source>
</evidence>
<dbReference type="STRING" id="29563.SAMN02983006_00717"/>
<keyword evidence="14" id="KW-1185">Reference proteome</keyword>
<evidence type="ECO:0000256" key="5">
    <source>
        <dbReference type="ARBA" id="ARBA00022960"/>
    </source>
</evidence>
<dbReference type="RefSeq" id="WP_089859792.1">
    <property type="nucleotide sequence ID" value="NZ_FOTI01000006.1"/>
</dbReference>
<evidence type="ECO:0000259" key="12">
    <source>
        <dbReference type="Pfam" id="PF04101"/>
    </source>
</evidence>
<feature type="domain" description="Glycosyl transferase family 28 C-terminal" evidence="12">
    <location>
        <begin position="188"/>
        <end position="353"/>
    </location>
</feature>
<comment type="pathway">
    <text evidence="10">Cell wall biogenesis; peptidoglycan biosynthesis.</text>
</comment>
<dbReference type="EMBL" id="FOTI01000006">
    <property type="protein sequence ID" value="SFL28532.1"/>
    <property type="molecule type" value="Genomic_DNA"/>
</dbReference>
<keyword evidence="2 10" id="KW-0132">Cell division</keyword>
<keyword evidence="6 10" id="KW-0573">Peptidoglycan synthesis</keyword>
<dbReference type="Proteomes" id="UP000199006">
    <property type="component" value="Unassembled WGS sequence"/>
</dbReference>
<comment type="similarity">
    <text evidence="10">Belongs to the glycosyltransferase 28 family. MurG subfamily.</text>
</comment>
<feature type="domain" description="Glycosyltransferase family 28 N-terminal" evidence="11">
    <location>
        <begin position="4"/>
        <end position="139"/>
    </location>
</feature>
<dbReference type="Pfam" id="PF04101">
    <property type="entry name" value="Glyco_tran_28_C"/>
    <property type="match status" value="1"/>
</dbReference>
<dbReference type="NCBIfam" id="TIGR01133">
    <property type="entry name" value="murG"/>
    <property type="match status" value="1"/>
</dbReference>
<evidence type="ECO:0000313" key="14">
    <source>
        <dbReference type="Proteomes" id="UP000199006"/>
    </source>
</evidence>
<dbReference type="AlphaFoldDB" id="A0A1I4GEP7"/>
<keyword evidence="9 10" id="KW-0961">Cell wall biogenesis/degradation</keyword>
<reference evidence="13 14" key="1">
    <citation type="submission" date="2016-10" db="EMBL/GenBank/DDBJ databases">
        <authorList>
            <person name="de Groot N.N."/>
        </authorList>
    </citation>
    <scope>NUCLEOTIDE SEQUENCE [LARGE SCALE GENOMIC DNA]</scope>
    <source>
        <strain evidence="13 14">ATCC 51327</strain>
    </source>
</reference>
<keyword evidence="7 10" id="KW-0472">Membrane</keyword>
<dbReference type="Pfam" id="PF03033">
    <property type="entry name" value="Glyco_transf_28"/>
    <property type="match status" value="1"/>
</dbReference>
<evidence type="ECO:0000256" key="7">
    <source>
        <dbReference type="ARBA" id="ARBA00023136"/>
    </source>
</evidence>
<dbReference type="InterPro" id="IPR007235">
    <property type="entry name" value="Glyco_trans_28_C"/>
</dbReference>
<evidence type="ECO:0000256" key="1">
    <source>
        <dbReference type="ARBA" id="ARBA00022475"/>
    </source>
</evidence>
<comment type="function">
    <text evidence="10">Cell wall formation. Catalyzes the transfer of a GlcNAc subunit on undecaprenyl-pyrophosphoryl-MurNAc-pentapeptide (lipid intermediate I) to form undecaprenyl-pyrophosphoryl-MurNAc-(pentapeptide)GlcNAc (lipid intermediate II).</text>
</comment>
<sequence>MKALITGGGTGGHIYPALAIAGELKKRGWDILYLGSQDRMEAEIVPEAGYQYRGLTLKALPRKLSLNLVKSLFLNFYAFLKALKIVAQSKADIVIGTGGFAAGPVVLAGVLLRKKTIIHEQNAYPGLTNKILSILVDKICLNFTGAAKYLKVSADKIVATGNPVRPEITKISYQKSCQILNLNPDYKTILVTGGSLGAEIINQNLTKLYQYVLAEDKLQIIHLTGKKNYQKVLEFLIEQDIELDSEKIHVIAYLKEMGAALTAADLIISRAGATALAEITISALPAILIPFAAAAENHQLYNAAALEKVGAALVIEEADLTAELLAEQAKKILNSPEKAALMSEASAALAQRDSLAKIIKLIEKESAGD</sequence>
<dbReference type="InterPro" id="IPR004276">
    <property type="entry name" value="GlycoTrans_28_N"/>
</dbReference>
<accession>A0A1I4GEP7</accession>
<organism evidence="13 14">
    <name type="scientific">Halanaerobium salsuginis</name>
    <dbReference type="NCBI Taxonomy" id="29563"/>
    <lineage>
        <taxon>Bacteria</taxon>
        <taxon>Bacillati</taxon>
        <taxon>Bacillota</taxon>
        <taxon>Clostridia</taxon>
        <taxon>Halanaerobiales</taxon>
        <taxon>Halanaerobiaceae</taxon>
        <taxon>Halanaerobium</taxon>
    </lineage>
</organism>
<name>A0A1I4GEP7_9FIRM</name>
<evidence type="ECO:0000256" key="2">
    <source>
        <dbReference type="ARBA" id="ARBA00022618"/>
    </source>
</evidence>
<dbReference type="SUPFAM" id="SSF53756">
    <property type="entry name" value="UDP-Glycosyltransferase/glycogen phosphorylase"/>
    <property type="match status" value="1"/>
</dbReference>
<comment type="catalytic activity">
    <reaction evidence="10">
        <text>di-trans,octa-cis-undecaprenyl diphospho-N-acetyl-alpha-D-muramoyl-L-alanyl-D-glutamyl-meso-2,6-diaminopimeloyl-D-alanyl-D-alanine + UDP-N-acetyl-alpha-D-glucosamine = di-trans,octa-cis-undecaprenyl diphospho-[N-acetyl-alpha-D-glucosaminyl-(1-&gt;4)]-N-acetyl-alpha-D-muramoyl-L-alanyl-D-glutamyl-meso-2,6-diaminopimeloyl-D-alanyl-D-alanine + UDP + H(+)</text>
        <dbReference type="Rhea" id="RHEA:31227"/>
        <dbReference type="ChEBI" id="CHEBI:15378"/>
        <dbReference type="ChEBI" id="CHEBI:57705"/>
        <dbReference type="ChEBI" id="CHEBI:58223"/>
        <dbReference type="ChEBI" id="CHEBI:61387"/>
        <dbReference type="ChEBI" id="CHEBI:61388"/>
        <dbReference type="EC" id="2.4.1.227"/>
    </reaction>
</comment>
<keyword evidence="8 10" id="KW-0131">Cell cycle</keyword>
<protein>
    <recommendedName>
        <fullName evidence="10">UDP-N-acetylglucosamine--N-acetylmuramyl-(pentapeptide) pyrophosphoryl-undecaprenol N-acetylglucosamine transferase</fullName>
        <ecNumber evidence="10">2.4.1.227</ecNumber>
    </recommendedName>
    <alternativeName>
        <fullName evidence="10">Undecaprenyl-PP-MurNAc-pentapeptide-UDPGlcNAc GlcNAc transferase</fullName>
    </alternativeName>
</protein>
<keyword evidence="5 10" id="KW-0133">Cell shape</keyword>
<dbReference type="Gene3D" id="3.40.50.2000">
    <property type="entry name" value="Glycogen Phosphorylase B"/>
    <property type="match status" value="2"/>
</dbReference>
<evidence type="ECO:0000256" key="9">
    <source>
        <dbReference type="ARBA" id="ARBA00023316"/>
    </source>
</evidence>
<dbReference type="InterPro" id="IPR006009">
    <property type="entry name" value="GlcNAc_MurG"/>
</dbReference>
<comment type="caution">
    <text evidence="10">Lacks conserved residue(s) required for the propagation of feature annotation.</text>
</comment>
<dbReference type="GO" id="GO:0050511">
    <property type="term" value="F:undecaprenyldiphospho-muramoylpentapeptide beta-N-acetylglucosaminyltransferase activity"/>
    <property type="evidence" value="ECO:0007669"/>
    <property type="project" value="UniProtKB-UniRule"/>
</dbReference>
<comment type="subcellular location">
    <subcellularLocation>
        <location evidence="10">Cell membrane</location>
        <topology evidence="10">Peripheral membrane protein</topology>
        <orientation evidence="10">Cytoplasmic side</orientation>
    </subcellularLocation>
</comment>
<feature type="binding site" evidence="10">
    <location>
        <begin position="10"/>
        <end position="12"/>
    </location>
    <ligand>
        <name>UDP-N-acetyl-alpha-D-glucosamine</name>
        <dbReference type="ChEBI" id="CHEBI:57705"/>
    </ligand>
</feature>
<gene>
    <name evidence="10" type="primary">murG</name>
    <name evidence="13" type="ORF">SAMN02983006_00717</name>
</gene>
<dbReference type="EC" id="2.4.1.227" evidence="10"/>
<evidence type="ECO:0000256" key="3">
    <source>
        <dbReference type="ARBA" id="ARBA00022676"/>
    </source>
</evidence>
<dbReference type="GO" id="GO:0051301">
    <property type="term" value="P:cell division"/>
    <property type="evidence" value="ECO:0007669"/>
    <property type="project" value="UniProtKB-KW"/>
</dbReference>
<feature type="binding site" evidence="10">
    <location>
        <position position="299"/>
    </location>
    <ligand>
        <name>UDP-N-acetyl-alpha-D-glucosamine</name>
        <dbReference type="ChEBI" id="CHEBI:57705"/>
    </ligand>
</feature>
<evidence type="ECO:0000313" key="13">
    <source>
        <dbReference type="EMBL" id="SFL28532.1"/>
    </source>
</evidence>
<feature type="binding site" evidence="10">
    <location>
        <position position="195"/>
    </location>
    <ligand>
        <name>UDP-N-acetyl-alpha-D-glucosamine</name>
        <dbReference type="ChEBI" id="CHEBI:57705"/>
    </ligand>
</feature>
<dbReference type="CDD" id="cd03785">
    <property type="entry name" value="GT28_MurG"/>
    <property type="match status" value="1"/>
</dbReference>